<organism evidence="1 2">
    <name type="scientific">Citrus sinensis</name>
    <name type="common">Sweet orange</name>
    <name type="synonym">Citrus aurantium var. sinensis</name>
    <dbReference type="NCBI Taxonomy" id="2711"/>
    <lineage>
        <taxon>Eukaryota</taxon>
        <taxon>Viridiplantae</taxon>
        <taxon>Streptophyta</taxon>
        <taxon>Embryophyta</taxon>
        <taxon>Tracheophyta</taxon>
        <taxon>Spermatophyta</taxon>
        <taxon>Magnoliopsida</taxon>
        <taxon>eudicotyledons</taxon>
        <taxon>Gunneridae</taxon>
        <taxon>Pentapetalae</taxon>
        <taxon>rosids</taxon>
        <taxon>malvids</taxon>
        <taxon>Sapindales</taxon>
        <taxon>Rutaceae</taxon>
        <taxon>Aurantioideae</taxon>
        <taxon>Citrus</taxon>
    </lineage>
</organism>
<sequence length="337" mass="38142">MQTEYDVLLKNKTWDFVPSSPLQNLISCKWIFRTKYKDGSIACHKARLVAKGFHQRPGLDYIETFSPVVKPATIRTVLSLAIIYGWSLRQIDINNAFLQGSLMEDVFMVQPPGFVSQSHPTHVCKLRQALYGLKQAPRAYVEVLPHPQGLFLSQHKYLQDLLTHAHMSNAKPVSTPMVTHPPLSTQTGASRLDISFAVNMLSQYMHKHTEDHWAALKRLLRYLTGTTIHGLLLCRDLLTTLHAFTDADWAGDKDDYISTTGYIVYLGRNPISWSSRKQRTLARSSTEAEYRAVAATTAEVLWVQNLLRELGYLPTNKPVIYCDNIGATYVAANPKFH</sequence>
<reference evidence="2" key="1">
    <citation type="journal article" date="2023" name="Hortic. Res.">
        <title>A chromosome-level phased genome enabling allele-level studies in sweet orange: a case study on citrus Huanglongbing tolerance.</title>
        <authorList>
            <person name="Wu B."/>
            <person name="Yu Q."/>
            <person name="Deng Z."/>
            <person name="Duan Y."/>
            <person name="Luo F."/>
            <person name="Gmitter F. Jr."/>
        </authorList>
    </citation>
    <scope>NUCLEOTIDE SEQUENCE [LARGE SCALE GENOMIC DNA]</scope>
    <source>
        <strain evidence="2">cv. Valencia</strain>
    </source>
</reference>
<protein>
    <submittedName>
        <fullName evidence="1">Uncharacterized protein</fullName>
    </submittedName>
</protein>
<evidence type="ECO:0000313" key="2">
    <source>
        <dbReference type="Proteomes" id="UP000829398"/>
    </source>
</evidence>
<comment type="caution">
    <text evidence="1">The sequence shown here is derived from an EMBL/GenBank/DDBJ whole genome shotgun (WGS) entry which is preliminary data.</text>
</comment>
<name>A0ACB8LEU4_CITSI</name>
<evidence type="ECO:0000313" key="1">
    <source>
        <dbReference type="EMBL" id="KAH9772008.1"/>
    </source>
</evidence>
<keyword evidence="2" id="KW-1185">Reference proteome</keyword>
<dbReference type="Proteomes" id="UP000829398">
    <property type="component" value="Chromosome 4"/>
</dbReference>
<dbReference type="EMBL" id="CM039173">
    <property type="protein sequence ID" value="KAH9772008.1"/>
    <property type="molecule type" value="Genomic_DNA"/>
</dbReference>
<accession>A0ACB8LEU4</accession>
<gene>
    <name evidence="1" type="ORF">KPL71_012888</name>
</gene>
<proteinExistence type="predicted"/>